<accession>A0A1E3VKR4</accession>
<evidence type="ECO:0000313" key="3">
    <source>
        <dbReference type="Proteomes" id="UP000094172"/>
    </source>
</evidence>
<dbReference type="CDD" id="cd06462">
    <property type="entry name" value="Peptidase_S24_S26"/>
    <property type="match status" value="1"/>
</dbReference>
<name>A0A1E3VKR4_9HYPH</name>
<dbReference type="AlphaFoldDB" id="A0A1E3VKR4"/>
<reference evidence="2 3" key="1">
    <citation type="journal article" date="2016" name="Environ. Microbiol.">
        <title>New Methyloceanibacter diversity from North Sea sediments includes methanotroph containing solely the soluble methane monooxygenase.</title>
        <authorList>
            <person name="Vekeman B."/>
            <person name="Kerckhof F.M."/>
            <person name="Cremers G."/>
            <person name="de Vos P."/>
            <person name="Vandamme P."/>
            <person name="Boon N."/>
            <person name="Op den Camp H.J."/>
            <person name="Heylen K."/>
        </authorList>
    </citation>
    <scope>NUCLEOTIDE SEQUENCE [LARGE SCALE GENOMIC DNA]</scope>
    <source>
        <strain evidence="2 3">R-67176</strain>
    </source>
</reference>
<comment type="caution">
    <text evidence="2">The sequence shown here is derived from an EMBL/GenBank/DDBJ whole genome shotgun (WGS) entry which is preliminary data.</text>
</comment>
<dbReference type="SUPFAM" id="SSF47413">
    <property type="entry name" value="lambda repressor-like DNA-binding domains"/>
    <property type="match status" value="1"/>
</dbReference>
<dbReference type="InterPro" id="IPR015927">
    <property type="entry name" value="Peptidase_S24_S26A/B/C"/>
</dbReference>
<dbReference type="InterPro" id="IPR010982">
    <property type="entry name" value="Lambda_DNA-bd_dom_sf"/>
</dbReference>
<dbReference type="STRING" id="1774970.AUC70_11885"/>
<dbReference type="SUPFAM" id="SSF51306">
    <property type="entry name" value="LexA/Signal peptidase"/>
    <property type="match status" value="1"/>
</dbReference>
<dbReference type="Proteomes" id="UP000094172">
    <property type="component" value="Unassembled WGS sequence"/>
</dbReference>
<keyword evidence="3" id="KW-1185">Reference proteome</keyword>
<dbReference type="GO" id="GO:0003677">
    <property type="term" value="F:DNA binding"/>
    <property type="evidence" value="ECO:0007669"/>
    <property type="project" value="InterPro"/>
</dbReference>
<protein>
    <recommendedName>
        <fullName evidence="1">Peptidase S24/S26A/S26B/S26C domain-containing protein</fullName>
    </recommendedName>
</protein>
<dbReference type="Pfam" id="PF00717">
    <property type="entry name" value="Peptidase_S24"/>
    <property type="match status" value="1"/>
</dbReference>
<gene>
    <name evidence="2" type="ORF">AUC70_11885</name>
</gene>
<sequence>MAPEAVALGEEKIRQEQGRRLTEARKAAGYKSAREAALMNGWNENTYRAHEKGRRTIGLDDAQRYSRRFHSRGAACSAQSLLFGDDAPDGDDRPGRHIIPIMGFVGAGGDIEPDYEQVPPEGLDQIELHQPCGLARDPIGFRIRGESMMPRYNDGEIVIVERDQPYATDSMIGLEAVVRTAKGNRYLKRIKVGSRRNTFDLVSLGAVATMESVRIAWASPVLMIIPNVGLRRKRL</sequence>
<proteinExistence type="predicted"/>
<evidence type="ECO:0000259" key="1">
    <source>
        <dbReference type="Pfam" id="PF00717"/>
    </source>
</evidence>
<organism evidence="2 3">
    <name type="scientific">Methyloceanibacter stevinii</name>
    <dbReference type="NCBI Taxonomy" id="1774970"/>
    <lineage>
        <taxon>Bacteria</taxon>
        <taxon>Pseudomonadati</taxon>
        <taxon>Pseudomonadota</taxon>
        <taxon>Alphaproteobacteria</taxon>
        <taxon>Hyphomicrobiales</taxon>
        <taxon>Hyphomicrobiaceae</taxon>
        <taxon>Methyloceanibacter</taxon>
    </lineage>
</organism>
<dbReference type="Gene3D" id="2.10.109.10">
    <property type="entry name" value="Umud Fragment, subunit A"/>
    <property type="match status" value="1"/>
</dbReference>
<dbReference type="InterPro" id="IPR036286">
    <property type="entry name" value="LexA/Signal_pep-like_sf"/>
</dbReference>
<dbReference type="EMBL" id="LPWE01000014">
    <property type="protein sequence ID" value="ODR93556.1"/>
    <property type="molecule type" value="Genomic_DNA"/>
</dbReference>
<feature type="domain" description="Peptidase S24/S26A/S26B/S26C" evidence="1">
    <location>
        <begin position="100"/>
        <end position="204"/>
    </location>
</feature>
<evidence type="ECO:0000313" key="2">
    <source>
        <dbReference type="EMBL" id="ODR93556.1"/>
    </source>
</evidence>